<dbReference type="InterPro" id="IPR002083">
    <property type="entry name" value="MATH/TRAF_dom"/>
</dbReference>
<keyword evidence="6 7" id="KW-0862">Zinc</keyword>
<dbReference type="SUPFAM" id="SSF57850">
    <property type="entry name" value="RING/U-box"/>
    <property type="match status" value="1"/>
</dbReference>
<dbReference type="InterPro" id="IPR001293">
    <property type="entry name" value="Znf_TRAF"/>
</dbReference>
<dbReference type="InterPro" id="IPR012227">
    <property type="entry name" value="TNF_rcpt-assoc_TRAF_met"/>
</dbReference>
<comment type="subcellular location">
    <subcellularLocation>
        <location evidence="1">Cytoplasm</location>
    </subcellularLocation>
</comment>
<evidence type="ECO:0000256" key="4">
    <source>
        <dbReference type="ARBA" id="ARBA00022737"/>
    </source>
</evidence>
<dbReference type="Pfam" id="PF21355">
    <property type="entry name" value="TRAF-mep_MATH"/>
    <property type="match status" value="1"/>
</dbReference>
<dbReference type="PROSITE" id="PS50145">
    <property type="entry name" value="ZF_TRAF"/>
    <property type="match status" value="2"/>
</dbReference>
<dbReference type="PROSITE" id="PS50089">
    <property type="entry name" value="ZF_RING_2"/>
    <property type="match status" value="1"/>
</dbReference>
<evidence type="ECO:0000313" key="14">
    <source>
        <dbReference type="RefSeq" id="XP_031549451.1"/>
    </source>
</evidence>
<evidence type="ECO:0000256" key="5">
    <source>
        <dbReference type="ARBA" id="ARBA00022771"/>
    </source>
</evidence>
<evidence type="ECO:0000259" key="12">
    <source>
        <dbReference type="PROSITE" id="PS50145"/>
    </source>
</evidence>
<feature type="zinc finger region" description="TRAF-type" evidence="7">
    <location>
        <begin position="173"/>
        <end position="216"/>
    </location>
</feature>
<evidence type="ECO:0000256" key="3">
    <source>
        <dbReference type="ARBA" id="ARBA00022723"/>
    </source>
</evidence>
<dbReference type="Proteomes" id="UP000515163">
    <property type="component" value="Unplaced"/>
</dbReference>
<keyword evidence="5 7" id="KW-0863">Zinc-finger</keyword>
<dbReference type="OrthoDB" id="5574452at2759"/>
<keyword evidence="13" id="KW-1185">Reference proteome</keyword>
<evidence type="ECO:0000259" key="11">
    <source>
        <dbReference type="PROSITE" id="PS50144"/>
    </source>
</evidence>
<gene>
    <name evidence="14" type="primary">LOC116286986</name>
</gene>
<dbReference type="InterPro" id="IPR008974">
    <property type="entry name" value="TRAF-like"/>
</dbReference>
<accession>A0A6P8H229</accession>
<protein>
    <submittedName>
        <fullName evidence="14">TNF receptor-associated factor 4-like isoform X1</fullName>
    </submittedName>
</protein>
<dbReference type="PANTHER" id="PTHR10131">
    <property type="entry name" value="TNF RECEPTOR ASSOCIATED FACTOR"/>
    <property type="match status" value="1"/>
</dbReference>
<dbReference type="GeneID" id="116286986"/>
<evidence type="ECO:0000313" key="13">
    <source>
        <dbReference type="Proteomes" id="UP000515163"/>
    </source>
</evidence>
<dbReference type="FunFam" id="2.60.210.10:FF:000017">
    <property type="entry name" value="TNF receptor-associated factor"/>
    <property type="match status" value="1"/>
</dbReference>
<organism evidence="13 14">
    <name type="scientific">Actinia tenebrosa</name>
    <name type="common">Australian red waratah sea anemone</name>
    <dbReference type="NCBI Taxonomy" id="6105"/>
    <lineage>
        <taxon>Eukaryota</taxon>
        <taxon>Metazoa</taxon>
        <taxon>Cnidaria</taxon>
        <taxon>Anthozoa</taxon>
        <taxon>Hexacorallia</taxon>
        <taxon>Actiniaria</taxon>
        <taxon>Actiniidae</taxon>
        <taxon>Actinia</taxon>
    </lineage>
</organism>
<feature type="domain" description="MATH" evidence="11">
    <location>
        <begin position="340"/>
        <end position="491"/>
    </location>
</feature>
<evidence type="ECO:0000256" key="9">
    <source>
        <dbReference type="SAM" id="MobiDB-lite"/>
    </source>
</evidence>
<proteinExistence type="predicted"/>
<keyword evidence="4" id="KW-0677">Repeat</keyword>
<keyword evidence="2" id="KW-0963">Cytoplasm</keyword>
<feature type="domain" description="RING-type" evidence="10">
    <location>
        <begin position="88"/>
        <end position="128"/>
    </location>
</feature>
<dbReference type="InterPro" id="IPR013083">
    <property type="entry name" value="Znf_RING/FYVE/PHD"/>
</dbReference>
<feature type="compositionally biased region" description="Basic and acidic residues" evidence="9">
    <location>
        <begin position="34"/>
        <end position="45"/>
    </location>
</feature>
<feature type="region of interest" description="Disordered" evidence="9">
    <location>
        <begin position="1"/>
        <end position="74"/>
    </location>
</feature>
<evidence type="ECO:0000256" key="7">
    <source>
        <dbReference type="PROSITE-ProRule" id="PRU00207"/>
    </source>
</evidence>
<keyword evidence="3 7" id="KW-0479">Metal-binding</keyword>
<dbReference type="CDD" id="cd00270">
    <property type="entry name" value="MATH_TRAF_C"/>
    <property type="match status" value="1"/>
</dbReference>
<evidence type="ECO:0000256" key="1">
    <source>
        <dbReference type="ARBA" id="ARBA00004496"/>
    </source>
</evidence>
<dbReference type="PIRSF" id="PIRSF015614">
    <property type="entry name" value="TRAF"/>
    <property type="match status" value="1"/>
</dbReference>
<dbReference type="Gene3D" id="3.30.40.10">
    <property type="entry name" value="Zinc/RING finger domain, C3HC4 (zinc finger)"/>
    <property type="match status" value="3"/>
</dbReference>
<dbReference type="Gene3D" id="2.60.210.10">
    <property type="entry name" value="Apoptosis, Tumor Necrosis Factor Receptor Associated Protein 2, Chain A"/>
    <property type="match status" value="1"/>
</dbReference>
<feature type="zinc finger region" description="TRAF-type" evidence="7">
    <location>
        <begin position="228"/>
        <end position="285"/>
    </location>
</feature>
<dbReference type="GO" id="GO:0008270">
    <property type="term" value="F:zinc ion binding"/>
    <property type="evidence" value="ECO:0007669"/>
    <property type="project" value="UniProtKB-KW"/>
</dbReference>
<evidence type="ECO:0000256" key="8">
    <source>
        <dbReference type="SAM" id="Coils"/>
    </source>
</evidence>
<evidence type="ECO:0000256" key="2">
    <source>
        <dbReference type="ARBA" id="ARBA00022490"/>
    </source>
</evidence>
<dbReference type="Pfam" id="PF02176">
    <property type="entry name" value="zf-TRAF"/>
    <property type="match status" value="1"/>
</dbReference>
<feature type="compositionally biased region" description="Basic and acidic residues" evidence="9">
    <location>
        <begin position="11"/>
        <end position="27"/>
    </location>
</feature>
<dbReference type="InterPro" id="IPR001841">
    <property type="entry name" value="Znf_RING"/>
</dbReference>
<feature type="coiled-coil region" evidence="8">
    <location>
        <begin position="311"/>
        <end position="338"/>
    </location>
</feature>
<keyword evidence="8" id="KW-0175">Coiled coil</keyword>
<reference evidence="14" key="1">
    <citation type="submission" date="2025-08" db="UniProtKB">
        <authorList>
            <consortium name="RefSeq"/>
        </authorList>
    </citation>
    <scope>IDENTIFICATION</scope>
    <source>
        <tissue evidence="14">Tentacle</tissue>
    </source>
</reference>
<dbReference type="Pfam" id="PF13923">
    <property type="entry name" value="zf-C3HC4_2"/>
    <property type="match status" value="1"/>
</dbReference>
<feature type="compositionally biased region" description="Low complexity" evidence="9">
    <location>
        <begin position="56"/>
        <end position="67"/>
    </location>
</feature>
<dbReference type="PROSITE" id="PS00518">
    <property type="entry name" value="ZF_RING_1"/>
    <property type="match status" value="1"/>
</dbReference>
<dbReference type="SMART" id="SM00184">
    <property type="entry name" value="RING"/>
    <property type="match status" value="1"/>
</dbReference>
<dbReference type="PANTHER" id="PTHR10131:SF151">
    <property type="entry name" value="TNF RECEPTOR ASSOCIATED FACTOR (TRAF) HOMOLOG"/>
    <property type="match status" value="1"/>
</dbReference>
<sequence>MVDIDSNVNAEKQDSCRNTPKSEHESDTSTENVNKQEPDDHEQQSIHENTMTGGAPSPTGSTRSRSSQAEHYPTKNDLLFPAQAKYICPKCNELLRYAVQIKPCGHRVCYPCYKELLLSSEKRCPTDNLQMEPVPAEDDTAFNDEVKALEVRCKYYGDWGCKWEGPVEEFQQHWKEICSYGERMCVNDCGAKFQRRFEKKHMEKDCPKEIVTCPYCDDRHLREDKKEHLQECPKLPLPCPNKCDKKLTLPRNELDHHIDVDCPRTKLKCEFEALGCEHRCSREKMAKHNKSEIINHVKIVYKMMMENKMMLDSHQLKLEEHEKVMKSQEQRIGDLEKIAHSQLIWRIEDYSRKFKEAKAGNNSTLFSPTFTTSKHGYRLCASVCLNGDGKGKGTHMSVFVSVLKGAFDALLKWPFDYRVTFTLLDQAEEVSQRKHIKFSIKPNPCPDNEPFLGKPKMEKNASFGGAKFAKHEEIESRNYIKDDTVFLKINVDCDGLSEP</sequence>
<feature type="compositionally biased region" description="Polar residues" evidence="9">
    <location>
        <begin position="1"/>
        <end position="10"/>
    </location>
</feature>
<dbReference type="SUPFAM" id="SSF49599">
    <property type="entry name" value="TRAF domain-like"/>
    <property type="match status" value="3"/>
</dbReference>
<dbReference type="AlphaFoldDB" id="A0A6P8H229"/>
<dbReference type="SMART" id="SM00061">
    <property type="entry name" value="MATH"/>
    <property type="match status" value="1"/>
</dbReference>
<dbReference type="PROSITE" id="PS50144">
    <property type="entry name" value="MATH"/>
    <property type="match status" value="1"/>
</dbReference>
<evidence type="ECO:0000259" key="10">
    <source>
        <dbReference type="PROSITE" id="PS50089"/>
    </source>
</evidence>
<evidence type="ECO:0000256" key="6">
    <source>
        <dbReference type="ARBA" id="ARBA00022833"/>
    </source>
</evidence>
<feature type="domain" description="TRAF-type" evidence="12">
    <location>
        <begin position="173"/>
        <end position="216"/>
    </location>
</feature>
<dbReference type="InParanoid" id="A0A6P8H229"/>
<dbReference type="GO" id="GO:0005737">
    <property type="term" value="C:cytoplasm"/>
    <property type="evidence" value="ECO:0007669"/>
    <property type="project" value="UniProtKB-SubCell"/>
</dbReference>
<dbReference type="InterPro" id="IPR017907">
    <property type="entry name" value="Znf_RING_CS"/>
</dbReference>
<dbReference type="GO" id="GO:0043122">
    <property type="term" value="P:regulation of canonical NF-kappaB signal transduction"/>
    <property type="evidence" value="ECO:0007669"/>
    <property type="project" value="TreeGrafter"/>
</dbReference>
<dbReference type="RefSeq" id="XP_031549451.1">
    <property type="nucleotide sequence ID" value="XM_031693591.1"/>
</dbReference>
<dbReference type="KEGG" id="aten:116286986"/>
<dbReference type="InterPro" id="IPR049342">
    <property type="entry name" value="TRAF1-6_MATH_dom"/>
</dbReference>
<feature type="domain" description="TRAF-type" evidence="12">
    <location>
        <begin position="228"/>
        <end position="285"/>
    </location>
</feature>
<name>A0A6P8H229_ACTTE</name>